<dbReference type="InterPro" id="IPR021830">
    <property type="entry name" value="DUF3422"/>
</dbReference>
<protein>
    <submittedName>
        <fullName evidence="2">Uncharacterized membrane-anchored protein</fullName>
    </submittedName>
</protein>
<dbReference type="RefSeq" id="WP_073631531.1">
    <property type="nucleotide sequence ID" value="NZ_FRXO01000010.1"/>
</dbReference>
<keyword evidence="1" id="KW-0812">Transmembrane</keyword>
<sequence length="433" mass="47545">MSEDEQDGGSATFGFSSHILRAAVLGEVHARPAHPLDRPRTVLHLAFLTGPEEAAADRLALDRLALSLGVGGSGPEMKHCRFDLLGGVLRWEQHTEFTTYTFDAPPGTGRLPEHPFGVAFREPGPLIAAVRVDVRSAPVRTEDGLDGFDPISLCVSRVAEGEAVVATDFRQDADGFTRIRVLDAGMSPSRTGTLVQRLIEIETYRTLALLGLPEAQRLGPGIRRIETGLVASLEAMKETRGLTDNQRLLAELTDLAAALEADAAATAYRFGATRAYHEIVEERLDAIREVHVQGYGSWRGFLQRRFGPAMRTCLAIENRQTDLATKLARAANLLRTRVDVELERQNRDLLHSMNLRARLQLRLQQTVEGLSVAAISYYVVSLIGKLAEGAHVEGLPFHPELVTALSVPLVVVAIWLVVRRIRRHHAGSRSDVH</sequence>
<dbReference type="OrthoDB" id="9767470at2"/>
<evidence type="ECO:0000313" key="3">
    <source>
        <dbReference type="Proteomes" id="UP000186406"/>
    </source>
</evidence>
<proteinExistence type="predicted"/>
<dbReference type="Pfam" id="PF11902">
    <property type="entry name" value="DUF3422"/>
    <property type="match status" value="1"/>
</dbReference>
<keyword evidence="1" id="KW-1133">Transmembrane helix</keyword>
<evidence type="ECO:0000256" key="1">
    <source>
        <dbReference type="SAM" id="Phobius"/>
    </source>
</evidence>
<accession>A0A1M7ZQ91</accession>
<dbReference type="Proteomes" id="UP000186406">
    <property type="component" value="Unassembled WGS sequence"/>
</dbReference>
<feature type="transmembrane region" description="Helical" evidence="1">
    <location>
        <begin position="401"/>
        <end position="418"/>
    </location>
</feature>
<gene>
    <name evidence="2" type="ORF">SAMN02745172_03738</name>
</gene>
<organism evidence="2 3">
    <name type="scientific">Pseudoxanthobacter soli DSM 19599</name>
    <dbReference type="NCBI Taxonomy" id="1123029"/>
    <lineage>
        <taxon>Bacteria</taxon>
        <taxon>Pseudomonadati</taxon>
        <taxon>Pseudomonadota</taxon>
        <taxon>Alphaproteobacteria</taxon>
        <taxon>Hyphomicrobiales</taxon>
        <taxon>Segnochrobactraceae</taxon>
        <taxon>Pseudoxanthobacter</taxon>
    </lineage>
</organism>
<keyword evidence="3" id="KW-1185">Reference proteome</keyword>
<reference evidence="2 3" key="1">
    <citation type="submission" date="2016-12" db="EMBL/GenBank/DDBJ databases">
        <authorList>
            <person name="Song W.-J."/>
            <person name="Kurnit D.M."/>
        </authorList>
    </citation>
    <scope>NUCLEOTIDE SEQUENCE [LARGE SCALE GENOMIC DNA]</scope>
    <source>
        <strain evidence="2 3">DSM 19599</strain>
    </source>
</reference>
<name>A0A1M7ZQ91_9HYPH</name>
<keyword evidence="1" id="KW-0472">Membrane</keyword>
<evidence type="ECO:0000313" key="2">
    <source>
        <dbReference type="EMBL" id="SHO67074.1"/>
    </source>
</evidence>
<dbReference type="AlphaFoldDB" id="A0A1M7ZQ91"/>
<dbReference type="EMBL" id="FRXO01000010">
    <property type="protein sequence ID" value="SHO67074.1"/>
    <property type="molecule type" value="Genomic_DNA"/>
</dbReference>